<sequence length="162" mass="18563">ILIIGLDNAGKTTLTQRLLKSFKQQTLIQNSIIPTIGIETYNFKIQYSQYKIFDLGGSGRFRSMWELYSSEATHIVIVVDGADDSRLFLIRDQLSQLYQNMKKQGQKIILACNKKDLTNFIPFEKVEAACRFQGIFKELNIRGFNISALKEEGVEQVYEAIK</sequence>
<reference evidence="5" key="1">
    <citation type="submission" date="2015-07" db="EMBL/GenBank/DDBJ databases">
        <title>Adaptation to a free-living lifestyle via gene acquisitions in the diplomonad Trepomonas sp. PC1.</title>
        <authorList>
            <person name="Xu F."/>
            <person name="Jerlstrom-Hultqvist J."/>
            <person name="Kolisko M."/>
            <person name="Simpson A.G.B."/>
            <person name="Roger A.J."/>
            <person name="Svard S.G."/>
            <person name="Andersson J.O."/>
        </authorList>
    </citation>
    <scope>NUCLEOTIDE SEQUENCE</scope>
    <source>
        <strain evidence="5">PC1</strain>
    </source>
</reference>
<dbReference type="AlphaFoldDB" id="A0A146K996"/>
<dbReference type="InterPro" id="IPR006689">
    <property type="entry name" value="Small_GTPase_ARF/SAR"/>
</dbReference>
<protein>
    <submittedName>
        <fullName evidence="5">ADP-ribosylation factor</fullName>
    </submittedName>
</protein>
<feature type="non-terminal residue" evidence="5">
    <location>
        <position position="1"/>
    </location>
</feature>
<dbReference type="InterPro" id="IPR005225">
    <property type="entry name" value="Small_GTP-bd"/>
</dbReference>
<evidence type="ECO:0000256" key="3">
    <source>
        <dbReference type="PIRSR" id="PIRSR606689-1"/>
    </source>
</evidence>
<dbReference type="Pfam" id="PF00025">
    <property type="entry name" value="Arf"/>
    <property type="match status" value="1"/>
</dbReference>
<dbReference type="SMART" id="SM00175">
    <property type="entry name" value="RAB"/>
    <property type="match status" value="1"/>
</dbReference>
<organism evidence="5">
    <name type="scientific">Trepomonas sp. PC1</name>
    <dbReference type="NCBI Taxonomy" id="1076344"/>
    <lineage>
        <taxon>Eukaryota</taxon>
        <taxon>Metamonada</taxon>
        <taxon>Diplomonadida</taxon>
        <taxon>Hexamitidae</taxon>
        <taxon>Hexamitinae</taxon>
        <taxon>Trepomonas</taxon>
    </lineage>
</organism>
<proteinExistence type="predicted"/>
<dbReference type="EMBL" id="GDID01003223">
    <property type="protein sequence ID" value="JAP93383.1"/>
    <property type="molecule type" value="Transcribed_RNA"/>
</dbReference>
<dbReference type="Gene3D" id="3.40.50.300">
    <property type="entry name" value="P-loop containing nucleotide triphosphate hydrolases"/>
    <property type="match status" value="1"/>
</dbReference>
<dbReference type="GO" id="GO:0005794">
    <property type="term" value="C:Golgi apparatus"/>
    <property type="evidence" value="ECO:0007669"/>
    <property type="project" value="TreeGrafter"/>
</dbReference>
<dbReference type="GO" id="GO:0034067">
    <property type="term" value="P:protein localization to Golgi apparatus"/>
    <property type="evidence" value="ECO:0007669"/>
    <property type="project" value="TreeGrafter"/>
</dbReference>
<keyword evidence="1 3" id="KW-0547">Nucleotide-binding</keyword>
<accession>A0A146K996</accession>
<feature type="binding site" evidence="3">
    <location>
        <position position="57"/>
    </location>
    <ligand>
        <name>GTP</name>
        <dbReference type="ChEBI" id="CHEBI:37565"/>
    </ligand>
</feature>
<dbReference type="PROSITE" id="PS51417">
    <property type="entry name" value="ARF"/>
    <property type="match status" value="1"/>
</dbReference>
<dbReference type="GO" id="GO:0003924">
    <property type="term" value="F:GTPase activity"/>
    <property type="evidence" value="ECO:0007669"/>
    <property type="project" value="InterPro"/>
</dbReference>
<dbReference type="InterPro" id="IPR027417">
    <property type="entry name" value="P-loop_NTPase"/>
</dbReference>
<gene>
    <name evidence="5" type="ORF">TPC1_14361</name>
</gene>
<feature type="binding site" evidence="3">
    <location>
        <begin position="5"/>
        <end position="12"/>
    </location>
    <ligand>
        <name>GTP</name>
        <dbReference type="ChEBI" id="CHEBI:37565"/>
    </ligand>
</feature>
<dbReference type="SUPFAM" id="SSF52540">
    <property type="entry name" value="P-loop containing nucleoside triphosphate hydrolases"/>
    <property type="match status" value="1"/>
</dbReference>
<dbReference type="GO" id="GO:0046872">
    <property type="term" value="F:metal ion binding"/>
    <property type="evidence" value="ECO:0007669"/>
    <property type="project" value="UniProtKB-KW"/>
</dbReference>
<feature type="binding site" evidence="4">
    <location>
        <position position="35"/>
    </location>
    <ligand>
        <name>Mg(2+)</name>
        <dbReference type="ChEBI" id="CHEBI:18420"/>
    </ligand>
</feature>
<dbReference type="GO" id="GO:0043001">
    <property type="term" value="P:Golgi to plasma membrane protein transport"/>
    <property type="evidence" value="ECO:0007669"/>
    <property type="project" value="TreeGrafter"/>
</dbReference>
<keyword evidence="4" id="KW-0479">Metal-binding</keyword>
<keyword evidence="2 3" id="KW-0342">GTP-binding</keyword>
<dbReference type="InterPro" id="IPR024156">
    <property type="entry name" value="Small_GTPase_ARF"/>
</dbReference>
<dbReference type="GO" id="GO:0006886">
    <property type="term" value="P:intracellular protein transport"/>
    <property type="evidence" value="ECO:0007669"/>
    <property type="project" value="TreeGrafter"/>
</dbReference>
<evidence type="ECO:0000313" key="5">
    <source>
        <dbReference type="EMBL" id="JAP93383.1"/>
    </source>
</evidence>
<feature type="binding site" evidence="3">
    <location>
        <begin position="113"/>
        <end position="116"/>
    </location>
    <ligand>
        <name>GTP</name>
        <dbReference type="ChEBI" id="CHEBI:37565"/>
    </ligand>
</feature>
<dbReference type="PANTHER" id="PTHR45909">
    <property type="entry name" value="ADP-RIBOSYLATION FACTOR-RELATED PROTEIN 1"/>
    <property type="match status" value="1"/>
</dbReference>
<evidence type="ECO:0000256" key="4">
    <source>
        <dbReference type="PIRSR" id="PIRSR606689-2"/>
    </source>
</evidence>
<feature type="binding site" evidence="4">
    <location>
        <position position="12"/>
    </location>
    <ligand>
        <name>Mg(2+)</name>
        <dbReference type="ChEBI" id="CHEBI:18420"/>
    </ligand>
</feature>
<evidence type="ECO:0000256" key="2">
    <source>
        <dbReference type="ARBA" id="ARBA00023134"/>
    </source>
</evidence>
<evidence type="ECO:0000256" key="1">
    <source>
        <dbReference type="ARBA" id="ARBA00022741"/>
    </source>
</evidence>
<dbReference type="PANTHER" id="PTHR45909:SF1">
    <property type="entry name" value="ADP-RIBOSYLATION FACTOR-RELATED PROTEIN 1"/>
    <property type="match status" value="1"/>
</dbReference>
<keyword evidence="4" id="KW-0460">Magnesium</keyword>
<name>A0A146K996_9EUKA</name>
<dbReference type="NCBIfam" id="TIGR00231">
    <property type="entry name" value="small_GTP"/>
    <property type="match status" value="1"/>
</dbReference>
<dbReference type="GO" id="GO:0005525">
    <property type="term" value="F:GTP binding"/>
    <property type="evidence" value="ECO:0007669"/>
    <property type="project" value="UniProtKB-KW"/>
</dbReference>